<keyword evidence="4" id="KW-1185">Reference proteome</keyword>
<reference evidence="2 4" key="1">
    <citation type="journal article" date="2012" name="Nature">
        <title>Algal genomes reveal evolutionary mosaicism and the fate of nucleomorphs.</title>
        <authorList>
            <consortium name="DOE Joint Genome Institute"/>
            <person name="Curtis B.A."/>
            <person name="Tanifuji G."/>
            <person name="Burki F."/>
            <person name="Gruber A."/>
            <person name="Irimia M."/>
            <person name="Maruyama S."/>
            <person name="Arias M.C."/>
            <person name="Ball S.G."/>
            <person name="Gile G.H."/>
            <person name="Hirakawa Y."/>
            <person name="Hopkins J.F."/>
            <person name="Kuo A."/>
            <person name="Rensing S.A."/>
            <person name="Schmutz J."/>
            <person name="Symeonidi A."/>
            <person name="Elias M."/>
            <person name="Eveleigh R.J."/>
            <person name="Herman E.K."/>
            <person name="Klute M.J."/>
            <person name="Nakayama T."/>
            <person name="Obornik M."/>
            <person name="Reyes-Prieto A."/>
            <person name="Armbrust E.V."/>
            <person name="Aves S.J."/>
            <person name="Beiko R.G."/>
            <person name="Coutinho P."/>
            <person name="Dacks J.B."/>
            <person name="Durnford D.G."/>
            <person name="Fast N.M."/>
            <person name="Green B.R."/>
            <person name="Grisdale C.J."/>
            <person name="Hempel F."/>
            <person name="Henrissat B."/>
            <person name="Hoppner M.P."/>
            <person name="Ishida K."/>
            <person name="Kim E."/>
            <person name="Koreny L."/>
            <person name="Kroth P.G."/>
            <person name="Liu Y."/>
            <person name="Malik S.B."/>
            <person name="Maier U.G."/>
            <person name="McRose D."/>
            <person name="Mock T."/>
            <person name="Neilson J.A."/>
            <person name="Onodera N.T."/>
            <person name="Poole A.M."/>
            <person name="Pritham E.J."/>
            <person name="Richards T.A."/>
            <person name="Rocap G."/>
            <person name="Roy S.W."/>
            <person name="Sarai C."/>
            <person name="Schaack S."/>
            <person name="Shirato S."/>
            <person name="Slamovits C.H."/>
            <person name="Spencer D.F."/>
            <person name="Suzuki S."/>
            <person name="Worden A.Z."/>
            <person name="Zauner S."/>
            <person name="Barry K."/>
            <person name="Bell C."/>
            <person name="Bharti A.K."/>
            <person name="Crow J.A."/>
            <person name="Grimwood J."/>
            <person name="Kramer R."/>
            <person name="Lindquist E."/>
            <person name="Lucas S."/>
            <person name="Salamov A."/>
            <person name="McFadden G.I."/>
            <person name="Lane C.E."/>
            <person name="Keeling P.J."/>
            <person name="Gray M.W."/>
            <person name="Grigoriev I.V."/>
            <person name="Archibald J.M."/>
        </authorList>
    </citation>
    <scope>NUCLEOTIDE SEQUENCE</scope>
    <source>
        <strain evidence="2 4">CCMP2712</strain>
    </source>
</reference>
<dbReference type="EnsemblProtists" id="EKX53074">
    <property type="protein sequence ID" value="EKX53074"/>
    <property type="gene ID" value="GUITHDRAFT_133452"/>
</dbReference>
<evidence type="ECO:0008006" key="5">
    <source>
        <dbReference type="Google" id="ProtNLM"/>
    </source>
</evidence>
<dbReference type="GeneID" id="17309656"/>
<reference evidence="4" key="2">
    <citation type="submission" date="2012-11" db="EMBL/GenBank/DDBJ databases">
        <authorList>
            <person name="Kuo A."/>
            <person name="Curtis B.A."/>
            <person name="Tanifuji G."/>
            <person name="Burki F."/>
            <person name="Gruber A."/>
            <person name="Irimia M."/>
            <person name="Maruyama S."/>
            <person name="Arias M.C."/>
            <person name="Ball S.G."/>
            <person name="Gile G.H."/>
            <person name="Hirakawa Y."/>
            <person name="Hopkins J.F."/>
            <person name="Rensing S.A."/>
            <person name="Schmutz J."/>
            <person name="Symeonidi A."/>
            <person name="Elias M."/>
            <person name="Eveleigh R.J."/>
            <person name="Herman E.K."/>
            <person name="Klute M.J."/>
            <person name="Nakayama T."/>
            <person name="Obornik M."/>
            <person name="Reyes-Prieto A."/>
            <person name="Armbrust E.V."/>
            <person name="Aves S.J."/>
            <person name="Beiko R.G."/>
            <person name="Coutinho P."/>
            <person name="Dacks J.B."/>
            <person name="Durnford D.G."/>
            <person name="Fast N.M."/>
            <person name="Green B.R."/>
            <person name="Grisdale C."/>
            <person name="Hempe F."/>
            <person name="Henrissat B."/>
            <person name="Hoppner M.P."/>
            <person name="Ishida K.-I."/>
            <person name="Kim E."/>
            <person name="Koreny L."/>
            <person name="Kroth P.G."/>
            <person name="Liu Y."/>
            <person name="Malik S.-B."/>
            <person name="Maier U.G."/>
            <person name="McRose D."/>
            <person name="Mock T."/>
            <person name="Neilson J.A."/>
            <person name="Onodera N.T."/>
            <person name="Poole A.M."/>
            <person name="Pritham E.J."/>
            <person name="Richards T.A."/>
            <person name="Rocap G."/>
            <person name="Roy S.W."/>
            <person name="Sarai C."/>
            <person name="Schaack S."/>
            <person name="Shirato S."/>
            <person name="Slamovits C.H."/>
            <person name="Spencer D.F."/>
            <person name="Suzuki S."/>
            <person name="Worden A.Z."/>
            <person name="Zauner S."/>
            <person name="Barry K."/>
            <person name="Bell C."/>
            <person name="Bharti A.K."/>
            <person name="Crow J.A."/>
            <person name="Grimwood J."/>
            <person name="Kramer R."/>
            <person name="Lindquist E."/>
            <person name="Lucas S."/>
            <person name="Salamov A."/>
            <person name="McFadden G.I."/>
            <person name="Lane C.E."/>
            <person name="Keeling P.J."/>
            <person name="Gray M.W."/>
            <person name="Grigoriev I.V."/>
            <person name="Archibald J.M."/>
        </authorList>
    </citation>
    <scope>NUCLEOTIDE SEQUENCE</scope>
    <source>
        <strain evidence="4">CCMP2712</strain>
    </source>
</reference>
<proteinExistence type="predicted"/>
<evidence type="ECO:0000313" key="2">
    <source>
        <dbReference type="EMBL" id="EKX53074.1"/>
    </source>
</evidence>
<evidence type="ECO:0000313" key="4">
    <source>
        <dbReference type="Proteomes" id="UP000011087"/>
    </source>
</evidence>
<evidence type="ECO:0000256" key="1">
    <source>
        <dbReference type="SAM" id="SignalP"/>
    </source>
</evidence>
<name>L1JXK0_GUITC</name>
<dbReference type="Proteomes" id="UP000011087">
    <property type="component" value="Unassembled WGS sequence"/>
</dbReference>
<dbReference type="EMBL" id="JH992971">
    <property type="protein sequence ID" value="EKX53074.1"/>
    <property type="molecule type" value="Genomic_DNA"/>
</dbReference>
<gene>
    <name evidence="2" type="ORF">GUITHDRAFT_133452</name>
</gene>
<dbReference type="HOGENOM" id="CLU_641669_0_0_1"/>
<organism evidence="2">
    <name type="scientific">Guillardia theta (strain CCMP2712)</name>
    <name type="common">Cryptophyte</name>
    <dbReference type="NCBI Taxonomy" id="905079"/>
    <lineage>
        <taxon>Eukaryota</taxon>
        <taxon>Cryptophyceae</taxon>
        <taxon>Pyrenomonadales</taxon>
        <taxon>Geminigeraceae</taxon>
        <taxon>Guillardia</taxon>
    </lineage>
</organism>
<feature type="chain" id="PRO_5008771898" description="Ubiquitin-like domain-containing protein" evidence="1">
    <location>
        <begin position="22"/>
        <end position="428"/>
    </location>
</feature>
<feature type="signal peptide" evidence="1">
    <location>
        <begin position="1"/>
        <end position="21"/>
    </location>
</feature>
<accession>L1JXK0</accession>
<keyword evidence="1" id="KW-0732">Signal</keyword>
<evidence type="ECO:0000313" key="3">
    <source>
        <dbReference type="EnsemblProtists" id="EKX53074"/>
    </source>
</evidence>
<protein>
    <recommendedName>
        <fullName evidence="5">Ubiquitin-like domain-containing protein</fullName>
    </recommendedName>
</protein>
<reference evidence="3" key="3">
    <citation type="submission" date="2016-03" db="UniProtKB">
        <authorList>
            <consortium name="EnsemblProtists"/>
        </authorList>
    </citation>
    <scope>IDENTIFICATION</scope>
</reference>
<sequence>MSTRKAYVSFLLVILLVCVKASSIDSSAYSSSNHESVQQLQEELMHEQKVPEPDPVKKRPLKTLGLFDDRYGNDTITVCNLEEETKRDVLPHLNLKELKRKKHRAMHDVEIAQRKLIEGGLETALGELDTTNLLKLMNAENARAQNPERAKIGYRKIWTLEELDRKYPTPEGNRRLGLASNDQVKIVPKVERWKKTSHLVDIGKPGARPELLPDYVLNYKQMPVQVDIIIKSSIGCHYLLRLDVQCQLRQLKYTIWEHEAYYRYNYSNLSIADQARGYDIKKQILLCNGRQLQKLDNEHSLEFLGIKNFSIIRVLEKLEIGRKYLESIEGKNVLNDEDRIRQAKNLMNLELAYYLTCEESFQNISKNLPAFKSACENLTKDFPDLGDSANPYIDEEQKQKEQIEPAPLADLGSDLSDGLPSFFARGVT</sequence>
<dbReference type="PaxDb" id="55529-EKX53074"/>
<dbReference type="KEGG" id="gtt:GUITHDRAFT_133452"/>
<dbReference type="AlphaFoldDB" id="L1JXK0"/>
<dbReference type="RefSeq" id="XP_005840054.1">
    <property type="nucleotide sequence ID" value="XM_005839997.1"/>
</dbReference>